<reference evidence="6" key="2">
    <citation type="journal article" date="2021" name="PeerJ">
        <title>Extensive microbial diversity within the chicken gut microbiome revealed by metagenomics and culture.</title>
        <authorList>
            <person name="Gilroy R."/>
            <person name="Ravi A."/>
            <person name="Getino M."/>
            <person name="Pursley I."/>
            <person name="Horton D.L."/>
            <person name="Alikhan N.F."/>
            <person name="Baker D."/>
            <person name="Gharbi K."/>
            <person name="Hall N."/>
            <person name="Watson M."/>
            <person name="Adriaenssens E.M."/>
            <person name="Foster-Nyarko E."/>
            <person name="Jarju S."/>
            <person name="Secka A."/>
            <person name="Antonio M."/>
            <person name="Oren A."/>
            <person name="Chaudhuri R.R."/>
            <person name="La Ragione R."/>
            <person name="Hildebrand F."/>
            <person name="Pallen M.J."/>
        </authorList>
    </citation>
    <scope>NUCLEOTIDE SEQUENCE</scope>
    <source>
        <strain evidence="6">8207</strain>
    </source>
</reference>
<dbReference type="InterPro" id="IPR002033">
    <property type="entry name" value="TatC"/>
</dbReference>
<feature type="transmembrane region" description="Helical" evidence="5">
    <location>
        <begin position="64"/>
        <end position="91"/>
    </location>
</feature>
<keyword evidence="5" id="KW-0653">Protein transport</keyword>
<keyword evidence="5" id="KW-1003">Cell membrane</keyword>
<feature type="transmembrane region" description="Helical" evidence="5">
    <location>
        <begin position="153"/>
        <end position="177"/>
    </location>
</feature>
<keyword evidence="3 5" id="KW-1133">Transmembrane helix</keyword>
<dbReference type="NCBIfam" id="TIGR00945">
    <property type="entry name" value="tatC"/>
    <property type="match status" value="1"/>
</dbReference>
<sequence length="238" mass="26974">MQRMTLGQHFAELRRRILWVVGIFVVAMIAGWYLSPFLQQVLTQPLLDVWPDGELLYSGLADGLMIRFSLSVLFGLFITTPFAVWHLWAFVAPGLHRNEQRAVWPFLVLAPVLFLIGAAFAFYILFPFVFGFFIELNNEAPVPSVLMPVATDYLAFAIGMLKIFGLAFQLPLVLVLLNRVGILSRARCVKMRRYAIVLIVVVAAILTPPDVISQIMLAVPMWALFEISLLFMRDEKTE</sequence>
<dbReference type="HAMAP" id="MF_00902">
    <property type="entry name" value="TatC"/>
    <property type="match status" value="1"/>
</dbReference>
<dbReference type="GO" id="GO:0043953">
    <property type="term" value="P:protein transport by the Tat complex"/>
    <property type="evidence" value="ECO:0007669"/>
    <property type="project" value="UniProtKB-UniRule"/>
</dbReference>
<proteinExistence type="inferred from homology"/>
<name>A0A9D9DEN1_9PROT</name>
<comment type="caution">
    <text evidence="6">The sequence shown here is derived from an EMBL/GenBank/DDBJ whole genome shotgun (WGS) entry which is preliminary data.</text>
</comment>
<protein>
    <recommendedName>
        <fullName evidence="5">Sec-independent protein translocase protein TatC</fullName>
    </recommendedName>
</protein>
<evidence type="ECO:0000256" key="1">
    <source>
        <dbReference type="ARBA" id="ARBA00004141"/>
    </source>
</evidence>
<dbReference type="PRINTS" id="PR01840">
    <property type="entry name" value="TATCFAMILY"/>
</dbReference>
<keyword evidence="4 5" id="KW-0472">Membrane</keyword>
<dbReference type="GO" id="GO:0033281">
    <property type="term" value="C:TAT protein transport complex"/>
    <property type="evidence" value="ECO:0007669"/>
    <property type="project" value="UniProtKB-UniRule"/>
</dbReference>
<keyword evidence="2 5" id="KW-0812">Transmembrane</keyword>
<comment type="subunit">
    <text evidence="5">The Tat system comprises two distinct complexes: a TatABC complex, containing multiple copies of TatA, TatB and TatC subunits, and a separate TatA complex, containing only TatA subunits. Substrates initially bind to the TatABC complex, which probably triggers association of the separate TatA complex to form the active translocon.</text>
</comment>
<dbReference type="Proteomes" id="UP000823630">
    <property type="component" value="Unassembled WGS sequence"/>
</dbReference>
<comment type="similarity">
    <text evidence="5">Belongs to the TatC family.</text>
</comment>
<evidence type="ECO:0000313" key="7">
    <source>
        <dbReference type="Proteomes" id="UP000823630"/>
    </source>
</evidence>
<dbReference type="GO" id="GO:0009977">
    <property type="term" value="F:proton motive force dependent protein transmembrane transporter activity"/>
    <property type="evidence" value="ECO:0007669"/>
    <property type="project" value="TreeGrafter"/>
</dbReference>
<gene>
    <name evidence="5 6" type="primary">tatC</name>
    <name evidence="6" type="ORF">IAC69_00315</name>
</gene>
<organism evidence="6 7">
    <name type="scientific">Candidatus Enterousia avistercoris</name>
    <dbReference type="NCBI Taxonomy" id="2840788"/>
    <lineage>
        <taxon>Bacteria</taxon>
        <taxon>Pseudomonadati</taxon>
        <taxon>Pseudomonadota</taxon>
        <taxon>Alphaproteobacteria</taxon>
        <taxon>Candidatus Enterousia</taxon>
    </lineage>
</organism>
<feature type="transmembrane region" description="Helical" evidence="5">
    <location>
        <begin position="16"/>
        <end position="35"/>
    </location>
</feature>
<reference evidence="6" key="1">
    <citation type="submission" date="2020-10" db="EMBL/GenBank/DDBJ databases">
        <authorList>
            <person name="Gilroy R."/>
        </authorList>
    </citation>
    <scope>NUCLEOTIDE SEQUENCE</scope>
    <source>
        <strain evidence="6">8207</strain>
    </source>
</reference>
<evidence type="ECO:0000256" key="2">
    <source>
        <dbReference type="ARBA" id="ARBA00022692"/>
    </source>
</evidence>
<keyword evidence="5" id="KW-0811">Translocation</keyword>
<accession>A0A9D9DEN1</accession>
<dbReference type="AlphaFoldDB" id="A0A9D9DEN1"/>
<dbReference type="Pfam" id="PF00902">
    <property type="entry name" value="TatC"/>
    <property type="match status" value="1"/>
</dbReference>
<evidence type="ECO:0000256" key="5">
    <source>
        <dbReference type="HAMAP-Rule" id="MF_00902"/>
    </source>
</evidence>
<evidence type="ECO:0000256" key="4">
    <source>
        <dbReference type="ARBA" id="ARBA00023136"/>
    </source>
</evidence>
<keyword evidence="5" id="KW-0813">Transport</keyword>
<dbReference type="EMBL" id="JADINC010000007">
    <property type="protein sequence ID" value="MBO8424906.1"/>
    <property type="molecule type" value="Genomic_DNA"/>
</dbReference>
<evidence type="ECO:0000313" key="6">
    <source>
        <dbReference type="EMBL" id="MBO8424906.1"/>
    </source>
</evidence>
<dbReference type="PANTHER" id="PTHR30371">
    <property type="entry name" value="SEC-INDEPENDENT PROTEIN TRANSLOCASE PROTEIN TATC"/>
    <property type="match status" value="1"/>
</dbReference>
<feature type="transmembrane region" description="Helical" evidence="5">
    <location>
        <begin position="103"/>
        <end position="133"/>
    </location>
</feature>
<evidence type="ECO:0000256" key="3">
    <source>
        <dbReference type="ARBA" id="ARBA00022989"/>
    </source>
</evidence>
<comment type="caution">
    <text evidence="5">Lacks conserved residue(s) required for the propagation of feature annotation.</text>
</comment>
<dbReference type="GO" id="GO:0065002">
    <property type="term" value="P:intracellular protein transmembrane transport"/>
    <property type="evidence" value="ECO:0007669"/>
    <property type="project" value="TreeGrafter"/>
</dbReference>
<comment type="subcellular location">
    <subcellularLocation>
        <location evidence="5">Cell membrane</location>
        <topology evidence="5">Multi-pass membrane protein</topology>
    </subcellularLocation>
    <subcellularLocation>
        <location evidence="1">Membrane</location>
        <topology evidence="1">Multi-pass membrane protein</topology>
    </subcellularLocation>
</comment>
<dbReference type="PANTHER" id="PTHR30371:SF0">
    <property type="entry name" value="SEC-INDEPENDENT PROTEIN TRANSLOCASE PROTEIN TATC, CHLOROPLASTIC-RELATED"/>
    <property type="match status" value="1"/>
</dbReference>
<comment type="function">
    <text evidence="5">Part of the twin-arginine translocation (Tat) system that transports large folded proteins containing a characteristic twin-arginine motif in their signal peptide across membranes. Together with TatB, TatC is part of a receptor directly interacting with Tat signal peptides.</text>
</comment>